<sequence length="99" mass="10568">MEPRFQAEQFVGNAALLPAAAAVSQSGASGPTSLRPIVATCHRRSAVISANRRKQFIFLFFFAASGPRANEMQQKETWRASGGLRISSSCVKSGSGPRV</sequence>
<organism evidence="1 2">
    <name type="scientific">Scophthalmus maximus</name>
    <name type="common">Turbot</name>
    <name type="synonym">Psetta maxima</name>
    <dbReference type="NCBI Taxonomy" id="52904"/>
    <lineage>
        <taxon>Eukaryota</taxon>
        <taxon>Metazoa</taxon>
        <taxon>Chordata</taxon>
        <taxon>Craniata</taxon>
        <taxon>Vertebrata</taxon>
        <taxon>Euteleostomi</taxon>
        <taxon>Actinopterygii</taxon>
        <taxon>Neopterygii</taxon>
        <taxon>Teleostei</taxon>
        <taxon>Neoteleostei</taxon>
        <taxon>Acanthomorphata</taxon>
        <taxon>Carangaria</taxon>
        <taxon>Pleuronectiformes</taxon>
        <taxon>Pleuronectoidei</taxon>
        <taxon>Scophthalmidae</taxon>
        <taxon>Scophthalmus</taxon>
    </lineage>
</organism>
<dbReference type="Proteomes" id="UP000438429">
    <property type="component" value="Unassembled WGS sequence"/>
</dbReference>
<evidence type="ECO:0000313" key="2">
    <source>
        <dbReference type="Proteomes" id="UP000438429"/>
    </source>
</evidence>
<reference evidence="1 2" key="1">
    <citation type="submission" date="2019-06" db="EMBL/GenBank/DDBJ databases">
        <title>Draft genomes of female and male turbot (Scophthalmus maximus).</title>
        <authorList>
            <person name="Xu H."/>
            <person name="Xu X.-W."/>
            <person name="Shao C."/>
            <person name="Chen S."/>
        </authorList>
    </citation>
    <scope>NUCLEOTIDE SEQUENCE [LARGE SCALE GENOMIC DNA]</scope>
    <source>
        <strain evidence="1">Ysfricsl-2016a</strain>
        <tissue evidence="1">Blood</tissue>
    </source>
</reference>
<gene>
    <name evidence="1" type="ORF">F2P81_025781</name>
</gene>
<dbReference type="EMBL" id="VEVO01000761">
    <property type="protein sequence ID" value="KAF0021966.1"/>
    <property type="molecule type" value="Genomic_DNA"/>
</dbReference>
<protein>
    <submittedName>
        <fullName evidence="1">Uncharacterized protein</fullName>
    </submittedName>
</protein>
<name>A0A6A4RHL4_SCOMX</name>
<accession>A0A6A4RHL4</accession>
<comment type="caution">
    <text evidence="1">The sequence shown here is derived from an EMBL/GenBank/DDBJ whole genome shotgun (WGS) entry which is preliminary data.</text>
</comment>
<dbReference type="AlphaFoldDB" id="A0A6A4RHL4"/>
<proteinExistence type="predicted"/>
<evidence type="ECO:0000313" key="1">
    <source>
        <dbReference type="EMBL" id="KAF0021966.1"/>
    </source>
</evidence>